<evidence type="ECO:0000313" key="2">
    <source>
        <dbReference type="EMBL" id="ORY27254.1"/>
    </source>
</evidence>
<dbReference type="AlphaFoldDB" id="A0A1Y2AXS7"/>
<evidence type="ECO:0000256" key="1">
    <source>
        <dbReference type="SAM" id="MobiDB-lite"/>
    </source>
</evidence>
<gene>
    <name evidence="2" type="ORF">BCR33DRAFT_24431</name>
</gene>
<evidence type="ECO:0000313" key="3">
    <source>
        <dbReference type="Proteomes" id="UP000193642"/>
    </source>
</evidence>
<keyword evidence="3" id="KW-1185">Reference proteome</keyword>
<name>A0A1Y2AXS7_9FUNG</name>
<dbReference type="EMBL" id="MCGO01000103">
    <property type="protein sequence ID" value="ORY27254.1"/>
    <property type="molecule type" value="Genomic_DNA"/>
</dbReference>
<protein>
    <submittedName>
        <fullName evidence="2">Uncharacterized protein</fullName>
    </submittedName>
</protein>
<feature type="compositionally biased region" description="Polar residues" evidence="1">
    <location>
        <begin position="41"/>
        <end position="52"/>
    </location>
</feature>
<feature type="region of interest" description="Disordered" evidence="1">
    <location>
        <begin position="11"/>
        <end position="52"/>
    </location>
</feature>
<organism evidence="2 3">
    <name type="scientific">Rhizoclosmatium globosum</name>
    <dbReference type="NCBI Taxonomy" id="329046"/>
    <lineage>
        <taxon>Eukaryota</taxon>
        <taxon>Fungi</taxon>
        <taxon>Fungi incertae sedis</taxon>
        <taxon>Chytridiomycota</taxon>
        <taxon>Chytridiomycota incertae sedis</taxon>
        <taxon>Chytridiomycetes</taxon>
        <taxon>Chytridiales</taxon>
        <taxon>Chytriomycetaceae</taxon>
        <taxon>Rhizoclosmatium</taxon>
    </lineage>
</organism>
<sequence>MHAFTTHHHFSSYSFNNSSPSSNPSTTTTTTKDRTLPRRSPSPNSGITWNPLSIRNKPTSNHIRLSCCCNAQPSAIYYSSQRNRRVNAFGTRPSSFLGCLAYYFNCNRHSNSRRSTNQINSINCNFCFYDYLSVHVYIYNFFFFHKQSSVPDIKTLHLSHISLTSIADFSANIRRVLAEQLTQFHPYQLFWFTKPSPNTEKGAPNVVFYPLQTMKVLQRWLKVTGGEGSGDDREVDDVGSVDVGVAAWGRTTKNKKKRKKKKVAVAGVEEANVDVAPD</sequence>
<feature type="compositionally biased region" description="Low complexity" evidence="1">
    <location>
        <begin position="11"/>
        <end position="30"/>
    </location>
</feature>
<accession>A0A1Y2AXS7</accession>
<proteinExistence type="predicted"/>
<comment type="caution">
    <text evidence="2">The sequence shown here is derived from an EMBL/GenBank/DDBJ whole genome shotgun (WGS) entry which is preliminary data.</text>
</comment>
<dbReference type="Proteomes" id="UP000193642">
    <property type="component" value="Unassembled WGS sequence"/>
</dbReference>
<reference evidence="2 3" key="1">
    <citation type="submission" date="2016-07" db="EMBL/GenBank/DDBJ databases">
        <title>Pervasive Adenine N6-methylation of Active Genes in Fungi.</title>
        <authorList>
            <consortium name="DOE Joint Genome Institute"/>
            <person name="Mondo S.J."/>
            <person name="Dannebaum R.O."/>
            <person name="Kuo R.C."/>
            <person name="Labutti K."/>
            <person name="Haridas S."/>
            <person name="Kuo A."/>
            <person name="Salamov A."/>
            <person name="Ahrendt S.R."/>
            <person name="Lipzen A."/>
            <person name="Sullivan W."/>
            <person name="Andreopoulos W.B."/>
            <person name="Clum A."/>
            <person name="Lindquist E."/>
            <person name="Daum C."/>
            <person name="Ramamoorthy G.K."/>
            <person name="Gryganskyi A."/>
            <person name="Culley D."/>
            <person name="Magnuson J.K."/>
            <person name="James T.Y."/>
            <person name="O'Malley M.A."/>
            <person name="Stajich J.E."/>
            <person name="Spatafora J.W."/>
            <person name="Visel A."/>
            <person name="Grigoriev I.V."/>
        </authorList>
    </citation>
    <scope>NUCLEOTIDE SEQUENCE [LARGE SCALE GENOMIC DNA]</scope>
    <source>
        <strain evidence="2 3">JEL800</strain>
    </source>
</reference>